<dbReference type="InParanoid" id="C8XG04"/>
<keyword evidence="1" id="KW-0812">Transmembrane</keyword>
<accession>C8XG04</accession>
<organism evidence="3 4">
    <name type="scientific">Nakamurella multipartita (strain ATCC 700099 / DSM 44233 / CIP 104796 / JCM 9543 / NBRC 105858 / Y-104)</name>
    <name type="common">Microsphaera multipartita</name>
    <dbReference type="NCBI Taxonomy" id="479431"/>
    <lineage>
        <taxon>Bacteria</taxon>
        <taxon>Bacillati</taxon>
        <taxon>Actinomycetota</taxon>
        <taxon>Actinomycetes</taxon>
        <taxon>Nakamurellales</taxon>
        <taxon>Nakamurellaceae</taxon>
        <taxon>Nakamurella</taxon>
    </lineage>
</organism>
<evidence type="ECO:0000259" key="2">
    <source>
        <dbReference type="Pfam" id="PF25842"/>
    </source>
</evidence>
<dbReference type="Gene3D" id="2.40.50.140">
    <property type="entry name" value="Nucleic acid-binding proteins"/>
    <property type="match status" value="1"/>
</dbReference>
<dbReference type="HOGENOM" id="CLU_1382830_0_0_11"/>
<feature type="transmembrane region" description="Helical" evidence="1">
    <location>
        <begin position="92"/>
        <end position="115"/>
    </location>
</feature>
<dbReference type="InterPro" id="IPR058653">
    <property type="entry name" value="NfeD2_TM"/>
</dbReference>
<dbReference type="Proteomes" id="UP000002218">
    <property type="component" value="Chromosome"/>
</dbReference>
<dbReference type="KEGG" id="nml:Namu_1725"/>
<name>C8XG04_NAKMY</name>
<sequence precursor="true">MDPLSAVYLGVLLVSVLLLIAALVFGLFGAGDLSHDVGPAHDAESAHDSPAGHVETDGPSWLSTRVILGAAAGFGAFGLGAQAVGLTGWVSVPVAVGGFLIMAVVVRQVVLVPMWRQQSNSLLSRAQYLGSRGHVTLGIRSGETGLVRFLDPNGTPVTDFAVAADGGELPAGTAVLVVDVTAEHVVVDPDPLNPKGK</sequence>
<reference evidence="4" key="1">
    <citation type="submission" date="2009-09" db="EMBL/GenBank/DDBJ databases">
        <title>The complete genome of Nakamurella multipartita DSM 44233.</title>
        <authorList>
            <consortium name="US DOE Joint Genome Institute (JGI-PGF)"/>
            <person name="Lucas S."/>
            <person name="Copeland A."/>
            <person name="Lapidus A."/>
            <person name="Glavina del Rio T."/>
            <person name="Dalin E."/>
            <person name="Tice H."/>
            <person name="Bruce D."/>
            <person name="Goodwin L."/>
            <person name="Pitluck S."/>
            <person name="Kyrpides N."/>
            <person name="Mavromatis K."/>
            <person name="Ivanova N."/>
            <person name="Ovchinnikova G."/>
            <person name="Sims D."/>
            <person name="Meincke L."/>
            <person name="Brettin T."/>
            <person name="Detter J.C."/>
            <person name="Han C."/>
            <person name="Larimer F."/>
            <person name="Land M."/>
            <person name="Hauser L."/>
            <person name="Markowitz V."/>
            <person name="Cheng J.-F."/>
            <person name="Hugenholtz P."/>
            <person name="Woyke T."/>
            <person name="Wu D."/>
            <person name="Klenk H.-P."/>
            <person name="Eisen J.A."/>
        </authorList>
    </citation>
    <scope>NUCLEOTIDE SEQUENCE [LARGE SCALE GENOMIC DNA]</scope>
    <source>
        <strain evidence="4">ATCC 700099 / DSM 44233 / CIP 104796 / JCM 9543 / NBRC 105858 / Y-104</strain>
    </source>
</reference>
<dbReference type="Pfam" id="PF25842">
    <property type="entry name" value="NfeD_TM"/>
    <property type="match status" value="1"/>
</dbReference>
<keyword evidence="1" id="KW-0472">Membrane</keyword>
<gene>
    <name evidence="3" type="ordered locus">Namu_1725</name>
</gene>
<keyword evidence="4" id="KW-1185">Reference proteome</keyword>
<proteinExistence type="predicted"/>
<dbReference type="EMBL" id="CP001737">
    <property type="protein sequence ID" value="ACV78115.1"/>
    <property type="molecule type" value="Genomic_DNA"/>
</dbReference>
<evidence type="ECO:0000313" key="4">
    <source>
        <dbReference type="Proteomes" id="UP000002218"/>
    </source>
</evidence>
<dbReference type="AlphaFoldDB" id="C8XG04"/>
<feature type="transmembrane region" description="Helical" evidence="1">
    <location>
        <begin position="6"/>
        <end position="28"/>
    </location>
</feature>
<dbReference type="InterPro" id="IPR012340">
    <property type="entry name" value="NA-bd_OB-fold"/>
</dbReference>
<dbReference type="RefSeq" id="WP_015747018.1">
    <property type="nucleotide sequence ID" value="NC_013235.1"/>
</dbReference>
<protein>
    <recommendedName>
        <fullName evidence="2">Membrane protein NfeD2 N-terminal transmembrane domain-containing protein</fullName>
    </recommendedName>
</protein>
<evidence type="ECO:0000313" key="3">
    <source>
        <dbReference type="EMBL" id="ACV78115.1"/>
    </source>
</evidence>
<feature type="domain" description="Membrane protein NfeD2 N-terminal transmembrane" evidence="2">
    <location>
        <begin position="1"/>
        <end position="118"/>
    </location>
</feature>
<dbReference type="STRING" id="479431.Namu_1725"/>
<keyword evidence="1" id="KW-1133">Transmembrane helix</keyword>
<evidence type="ECO:0000256" key="1">
    <source>
        <dbReference type="SAM" id="Phobius"/>
    </source>
</evidence>
<dbReference type="OrthoDB" id="4471047at2"/>
<reference evidence="3 4" key="2">
    <citation type="journal article" date="2010" name="Stand. Genomic Sci.">
        <title>Complete genome sequence of Nakamurella multipartita type strain (Y-104).</title>
        <authorList>
            <person name="Tice H."/>
            <person name="Mayilraj S."/>
            <person name="Sims D."/>
            <person name="Lapidus A."/>
            <person name="Nolan M."/>
            <person name="Lucas S."/>
            <person name="Glavina Del Rio T."/>
            <person name="Copeland A."/>
            <person name="Cheng J.F."/>
            <person name="Meincke L."/>
            <person name="Bruce D."/>
            <person name="Goodwin L."/>
            <person name="Pitluck S."/>
            <person name="Ivanova N."/>
            <person name="Mavromatis K."/>
            <person name="Ovchinnikova G."/>
            <person name="Pati A."/>
            <person name="Chen A."/>
            <person name="Palaniappan K."/>
            <person name="Land M."/>
            <person name="Hauser L."/>
            <person name="Chang Y.J."/>
            <person name="Jeffries C.D."/>
            <person name="Detter J.C."/>
            <person name="Brettin T."/>
            <person name="Rohde M."/>
            <person name="Goker M."/>
            <person name="Bristow J."/>
            <person name="Eisen J.A."/>
            <person name="Markowitz V."/>
            <person name="Hugenholtz P."/>
            <person name="Kyrpides N.C."/>
            <person name="Klenk H.P."/>
            <person name="Chen F."/>
        </authorList>
    </citation>
    <scope>NUCLEOTIDE SEQUENCE [LARGE SCALE GENOMIC DNA]</scope>
    <source>
        <strain evidence="4">ATCC 700099 / DSM 44233 / CIP 104796 / JCM 9543 / NBRC 105858 / Y-104</strain>
    </source>
</reference>